<dbReference type="AlphaFoldDB" id="A0A1H4NI53"/>
<dbReference type="Pfam" id="PF01614">
    <property type="entry name" value="IclR_C"/>
    <property type="match status" value="1"/>
</dbReference>
<keyword evidence="7" id="KW-1185">Reference proteome</keyword>
<evidence type="ECO:0000256" key="1">
    <source>
        <dbReference type="ARBA" id="ARBA00023015"/>
    </source>
</evidence>
<dbReference type="RefSeq" id="WP_068740934.1">
    <property type="nucleotide sequence ID" value="NZ_CP070357.1"/>
</dbReference>
<keyword evidence="2 6" id="KW-0238">DNA-binding</keyword>
<reference evidence="7" key="1">
    <citation type="submission" date="2016-10" db="EMBL/GenBank/DDBJ databases">
        <authorList>
            <person name="Varghese N."/>
            <person name="Submissions S."/>
        </authorList>
    </citation>
    <scope>NUCLEOTIDE SEQUENCE [LARGE SCALE GENOMIC DNA]</scope>
    <source>
        <strain evidence="7">DSM 44234</strain>
    </source>
</reference>
<evidence type="ECO:0000313" key="6">
    <source>
        <dbReference type="EMBL" id="SEB94565.1"/>
    </source>
</evidence>
<evidence type="ECO:0000259" key="5">
    <source>
        <dbReference type="PROSITE" id="PS51078"/>
    </source>
</evidence>
<dbReference type="Pfam" id="PF09339">
    <property type="entry name" value="HTH_IclR"/>
    <property type="match status" value="1"/>
</dbReference>
<dbReference type="SUPFAM" id="SSF55781">
    <property type="entry name" value="GAF domain-like"/>
    <property type="match status" value="1"/>
</dbReference>
<organism evidence="6 7">
    <name type="scientific">Tsukamurella tyrosinosolvens</name>
    <dbReference type="NCBI Taxonomy" id="57704"/>
    <lineage>
        <taxon>Bacteria</taxon>
        <taxon>Bacillati</taxon>
        <taxon>Actinomycetota</taxon>
        <taxon>Actinomycetes</taxon>
        <taxon>Mycobacteriales</taxon>
        <taxon>Tsukamurellaceae</taxon>
        <taxon>Tsukamurella</taxon>
    </lineage>
</organism>
<evidence type="ECO:0000256" key="2">
    <source>
        <dbReference type="ARBA" id="ARBA00023125"/>
    </source>
</evidence>
<evidence type="ECO:0000256" key="3">
    <source>
        <dbReference type="ARBA" id="ARBA00023163"/>
    </source>
</evidence>
<dbReference type="InterPro" id="IPR036390">
    <property type="entry name" value="WH_DNA-bd_sf"/>
</dbReference>
<dbReference type="InterPro" id="IPR050707">
    <property type="entry name" value="HTH_MetabolicPath_Reg"/>
</dbReference>
<dbReference type="InterPro" id="IPR029016">
    <property type="entry name" value="GAF-like_dom_sf"/>
</dbReference>
<proteinExistence type="predicted"/>
<evidence type="ECO:0000259" key="4">
    <source>
        <dbReference type="PROSITE" id="PS51077"/>
    </source>
</evidence>
<accession>A0A1H4NI53</accession>
<dbReference type="GO" id="GO:0003677">
    <property type="term" value="F:DNA binding"/>
    <property type="evidence" value="ECO:0007669"/>
    <property type="project" value="UniProtKB-KW"/>
</dbReference>
<dbReference type="Gene3D" id="1.10.10.10">
    <property type="entry name" value="Winged helix-like DNA-binding domain superfamily/Winged helix DNA-binding domain"/>
    <property type="match status" value="1"/>
</dbReference>
<dbReference type="GO" id="GO:0003700">
    <property type="term" value="F:DNA-binding transcription factor activity"/>
    <property type="evidence" value="ECO:0007669"/>
    <property type="project" value="TreeGrafter"/>
</dbReference>
<dbReference type="GO" id="GO:0045892">
    <property type="term" value="P:negative regulation of DNA-templated transcription"/>
    <property type="evidence" value="ECO:0007669"/>
    <property type="project" value="TreeGrafter"/>
</dbReference>
<dbReference type="SMART" id="SM00346">
    <property type="entry name" value="HTH_ICLR"/>
    <property type="match status" value="1"/>
</dbReference>
<evidence type="ECO:0000313" key="7">
    <source>
        <dbReference type="Proteomes" id="UP000182241"/>
    </source>
</evidence>
<gene>
    <name evidence="6" type="ORF">SAMN04489793_1167</name>
</gene>
<sequence length="265" mass="27427">MASPEGTRAPAPAVTRAIGILALLAESESPALSLSDLARGLGIAKSSCANLCQALEDGDMIRRVPGGFSLGRRTAEIGGAYALQFNQVREFFPVISASPVLHRELVQITMLDGAHALYLARHEGRVPYRFGTPLGSRLPAVFTASGKALLAGLPDDELDAILATAVPARSAVDGTEITGAALRADLARVRERGYALDPGSGTLGLTGIAVALPAWAPGDPPLALGVAVPSEQADEARVATVAEALAEAAGRLTNPWRERAATERP</sequence>
<feature type="domain" description="IclR-ED" evidence="5">
    <location>
        <begin position="73"/>
        <end position="258"/>
    </location>
</feature>
<dbReference type="Gene3D" id="3.30.450.40">
    <property type="match status" value="1"/>
</dbReference>
<dbReference type="PROSITE" id="PS51078">
    <property type="entry name" value="ICLR_ED"/>
    <property type="match status" value="1"/>
</dbReference>
<dbReference type="InterPro" id="IPR005471">
    <property type="entry name" value="Tscrpt_reg_IclR_N"/>
</dbReference>
<dbReference type="PANTHER" id="PTHR30136">
    <property type="entry name" value="HELIX-TURN-HELIX TRANSCRIPTIONAL REGULATOR, ICLR FAMILY"/>
    <property type="match status" value="1"/>
</dbReference>
<dbReference type="PROSITE" id="PS51077">
    <property type="entry name" value="HTH_ICLR"/>
    <property type="match status" value="1"/>
</dbReference>
<feature type="domain" description="HTH iclR-type" evidence="4">
    <location>
        <begin position="11"/>
        <end position="72"/>
    </location>
</feature>
<dbReference type="InterPro" id="IPR036388">
    <property type="entry name" value="WH-like_DNA-bd_sf"/>
</dbReference>
<keyword evidence="1" id="KW-0805">Transcription regulation</keyword>
<name>A0A1H4NI53_TSUTY</name>
<dbReference type="STRING" id="57704.SAMN04489793_1167"/>
<keyword evidence="3" id="KW-0804">Transcription</keyword>
<dbReference type="SUPFAM" id="SSF46785">
    <property type="entry name" value="Winged helix' DNA-binding domain"/>
    <property type="match status" value="1"/>
</dbReference>
<dbReference type="PANTHER" id="PTHR30136:SF24">
    <property type="entry name" value="HTH-TYPE TRANSCRIPTIONAL REPRESSOR ALLR"/>
    <property type="match status" value="1"/>
</dbReference>
<dbReference type="Proteomes" id="UP000182241">
    <property type="component" value="Unassembled WGS sequence"/>
</dbReference>
<dbReference type="InterPro" id="IPR014757">
    <property type="entry name" value="Tscrpt_reg_IclR_C"/>
</dbReference>
<protein>
    <submittedName>
        <fullName evidence="6">DNA-binding transcriptional regulator, IclR family</fullName>
    </submittedName>
</protein>
<dbReference type="EMBL" id="FNSA01000003">
    <property type="protein sequence ID" value="SEB94565.1"/>
    <property type="molecule type" value="Genomic_DNA"/>
</dbReference>
<dbReference type="OrthoDB" id="7274111at2"/>